<dbReference type="InterPro" id="IPR011006">
    <property type="entry name" value="CheY-like_superfamily"/>
</dbReference>
<organism evidence="2 3">
    <name type="scientific">Marinobacter nauticus</name>
    <name type="common">Marinobacter hydrocarbonoclasticus</name>
    <name type="synonym">Marinobacter aquaeolei</name>
    <dbReference type="NCBI Taxonomy" id="2743"/>
    <lineage>
        <taxon>Bacteria</taxon>
        <taxon>Pseudomonadati</taxon>
        <taxon>Pseudomonadota</taxon>
        <taxon>Gammaproteobacteria</taxon>
        <taxon>Pseudomonadales</taxon>
        <taxon>Marinobacteraceae</taxon>
        <taxon>Marinobacter</taxon>
    </lineage>
</organism>
<feature type="non-terminal residue" evidence="2">
    <location>
        <position position="1"/>
    </location>
</feature>
<dbReference type="Pfam" id="PF03861">
    <property type="entry name" value="ANTAR"/>
    <property type="match status" value="1"/>
</dbReference>
<dbReference type="SMART" id="SM01012">
    <property type="entry name" value="ANTAR"/>
    <property type="match status" value="1"/>
</dbReference>
<dbReference type="InterPro" id="IPR005561">
    <property type="entry name" value="ANTAR"/>
</dbReference>
<sequence length="51" mass="5767">RTQEKAVLLLMEHRNISNDEAHRLLRKLAMDQGKRLPEVARALVSMAGVLS</sequence>
<proteinExistence type="predicted"/>
<dbReference type="InterPro" id="IPR036388">
    <property type="entry name" value="WH-like_DNA-bd_sf"/>
</dbReference>
<dbReference type="PROSITE" id="PS50921">
    <property type="entry name" value="ANTAR"/>
    <property type="match status" value="1"/>
</dbReference>
<dbReference type="AlphaFoldDB" id="A0A3B8WEL5"/>
<feature type="domain" description="ANTAR" evidence="1">
    <location>
        <begin position="1"/>
        <end position="44"/>
    </location>
</feature>
<gene>
    <name evidence="2" type="ORF">DCF82_11155</name>
</gene>
<dbReference type="Gene3D" id="1.10.10.10">
    <property type="entry name" value="Winged helix-like DNA-binding domain superfamily/Winged helix DNA-binding domain"/>
    <property type="match status" value="1"/>
</dbReference>
<dbReference type="EMBL" id="DLYI01000143">
    <property type="protein sequence ID" value="HAC28354.1"/>
    <property type="molecule type" value="Genomic_DNA"/>
</dbReference>
<name>A0A3B8WEL5_MARNT</name>
<dbReference type="GO" id="GO:0003723">
    <property type="term" value="F:RNA binding"/>
    <property type="evidence" value="ECO:0007669"/>
    <property type="project" value="InterPro"/>
</dbReference>
<dbReference type="SUPFAM" id="SSF52172">
    <property type="entry name" value="CheY-like"/>
    <property type="match status" value="1"/>
</dbReference>
<accession>A0A3B8WEL5</accession>
<dbReference type="Proteomes" id="UP000261325">
    <property type="component" value="Unassembled WGS sequence"/>
</dbReference>
<reference evidence="2 3" key="1">
    <citation type="journal article" date="2018" name="Nat. Biotechnol.">
        <title>A standardized bacterial taxonomy based on genome phylogeny substantially revises the tree of life.</title>
        <authorList>
            <person name="Parks D.H."/>
            <person name="Chuvochina M."/>
            <person name="Waite D.W."/>
            <person name="Rinke C."/>
            <person name="Skarshewski A."/>
            <person name="Chaumeil P.A."/>
            <person name="Hugenholtz P."/>
        </authorList>
    </citation>
    <scope>NUCLEOTIDE SEQUENCE [LARGE SCALE GENOMIC DNA]</scope>
    <source>
        <strain evidence="2">UBA9049</strain>
    </source>
</reference>
<evidence type="ECO:0000313" key="2">
    <source>
        <dbReference type="EMBL" id="HAC28354.1"/>
    </source>
</evidence>
<comment type="caution">
    <text evidence="2">The sequence shown here is derived from an EMBL/GenBank/DDBJ whole genome shotgun (WGS) entry which is preliminary data.</text>
</comment>
<protein>
    <submittedName>
        <fullName evidence="2">Response regulator receiver protein</fullName>
    </submittedName>
</protein>
<evidence type="ECO:0000259" key="1">
    <source>
        <dbReference type="PROSITE" id="PS50921"/>
    </source>
</evidence>
<evidence type="ECO:0000313" key="3">
    <source>
        <dbReference type="Proteomes" id="UP000261325"/>
    </source>
</evidence>